<sequence>MTRLPLSAVFLVALVSVASPQCISNNDKLSLPLTPDLEHIIPFSLDLLKEFNPPTTKGNFFFSPYSIWNALVLAYFGSAGQTRQQLQDVLRLSDPSNTLATYKALERLYEERQANTSEYVIDLANKIYVDDNLAIRDCIQEVLPKEVQKVDFRKANEAAATINNFVKETTRGKIPTLVSGGDVERAVMVLVNAAYFKGLWKSAFKPTDTLKKNFYPTPDKAILVDMMNQKDSFKIGDSNDLQARVLEMPYKGDAASMFVLLPFKNAKGITTSASTSATPLDTMLQRLNKDTFNAIVKNLRYEEVILNFPKFKLEHKITGELTETLQRLGIKDLFTNAANLSNYDPAGRLFVSKGIHKAVVEVTEEGTEAAAATALVAALSTFVRQTKPPRLFTCDQPFLFVITDNVIKNILFMGVFRDPNNTSF</sequence>
<feature type="domain" description="Serpin" evidence="5">
    <location>
        <begin position="45"/>
        <end position="419"/>
    </location>
</feature>
<dbReference type="Gene3D" id="3.30.497.10">
    <property type="entry name" value="Antithrombin, subunit I, domain 2"/>
    <property type="match status" value="1"/>
</dbReference>
<evidence type="ECO:0000259" key="5">
    <source>
        <dbReference type="SMART" id="SM00093"/>
    </source>
</evidence>
<dbReference type="PANTHER" id="PTHR11461:SF278">
    <property type="entry name" value="SERINE PROTEASE INHIBITOR 88EA"/>
    <property type="match status" value="1"/>
</dbReference>
<gene>
    <name evidence="6" type="ORF">OTU49_003629</name>
</gene>
<keyword evidence="1" id="KW-0646">Protease inhibitor</keyword>
<dbReference type="GO" id="GO:0005615">
    <property type="term" value="C:extracellular space"/>
    <property type="evidence" value="ECO:0007669"/>
    <property type="project" value="InterPro"/>
</dbReference>
<reference evidence="6 7" key="1">
    <citation type="journal article" date="2024" name="BMC Genomics">
        <title>Genome assembly of redclaw crayfish (Cherax quadricarinatus) provides insights into its immune adaptation and hypoxia tolerance.</title>
        <authorList>
            <person name="Liu Z."/>
            <person name="Zheng J."/>
            <person name="Li H."/>
            <person name="Fang K."/>
            <person name="Wang S."/>
            <person name="He J."/>
            <person name="Zhou D."/>
            <person name="Weng S."/>
            <person name="Chi M."/>
            <person name="Gu Z."/>
            <person name="He J."/>
            <person name="Li F."/>
            <person name="Wang M."/>
        </authorList>
    </citation>
    <scope>NUCLEOTIDE SEQUENCE [LARGE SCALE GENOMIC DNA]</scope>
    <source>
        <strain evidence="6">ZL_2023a</strain>
    </source>
</reference>
<feature type="chain" id="PRO_5043855726" description="Serpin domain-containing protein" evidence="4">
    <location>
        <begin position="21"/>
        <end position="424"/>
    </location>
</feature>
<evidence type="ECO:0000313" key="6">
    <source>
        <dbReference type="EMBL" id="KAK8739422.1"/>
    </source>
</evidence>
<dbReference type="InterPro" id="IPR042178">
    <property type="entry name" value="Serpin_sf_1"/>
</dbReference>
<dbReference type="Pfam" id="PF00079">
    <property type="entry name" value="Serpin"/>
    <property type="match status" value="1"/>
</dbReference>
<dbReference type="InterPro" id="IPR042185">
    <property type="entry name" value="Serpin_sf_2"/>
</dbReference>
<dbReference type="InterPro" id="IPR000215">
    <property type="entry name" value="Serpin_fam"/>
</dbReference>
<dbReference type="InterPro" id="IPR023795">
    <property type="entry name" value="Serpin_CS"/>
</dbReference>
<dbReference type="Proteomes" id="UP001445076">
    <property type="component" value="Unassembled WGS sequence"/>
</dbReference>
<evidence type="ECO:0000313" key="7">
    <source>
        <dbReference type="Proteomes" id="UP001445076"/>
    </source>
</evidence>
<dbReference type="GO" id="GO:0004867">
    <property type="term" value="F:serine-type endopeptidase inhibitor activity"/>
    <property type="evidence" value="ECO:0007669"/>
    <property type="project" value="UniProtKB-KW"/>
</dbReference>
<protein>
    <recommendedName>
        <fullName evidence="5">Serpin domain-containing protein</fullName>
    </recommendedName>
</protein>
<evidence type="ECO:0000256" key="4">
    <source>
        <dbReference type="SAM" id="SignalP"/>
    </source>
</evidence>
<evidence type="ECO:0000256" key="1">
    <source>
        <dbReference type="ARBA" id="ARBA00022690"/>
    </source>
</evidence>
<organism evidence="6 7">
    <name type="scientific">Cherax quadricarinatus</name>
    <name type="common">Australian red claw crayfish</name>
    <dbReference type="NCBI Taxonomy" id="27406"/>
    <lineage>
        <taxon>Eukaryota</taxon>
        <taxon>Metazoa</taxon>
        <taxon>Ecdysozoa</taxon>
        <taxon>Arthropoda</taxon>
        <taxon>Crustacea</taxon>
        <taxon>Multicrustacea</taxon>
        <taxon>Malacostraca</taxon>
        <taxon>Eumalacostraca</taxon>
        <taxon>Eucarida</taxon>
        <taxon>Decapoda</taxon>
        <taxon>Pleocyemata</taxon>
        <taxon>Astacidea</taxon>
        <taxon>Parastacoidea</taxon>
        <taxon>Parastacidae</taxon>
        <taxon>Cherax</taxon>
    </lineage>
</organism>
<feature type="signal peptide" evidence="4">
    <location>
        <begin position="1"/>
        <end position="20"/>
    </location>
</feature>
<comment type="similarity">
    <text evidence="3">Belongs to the serpin family.</text>
</comment>
<keyword evidence="7" id="KW-1185">Reference proteome</keyword>
<name>A0AAW0XIU2_CHEQU</name>
<dbReference type="CDD" id="cd19594">
    <property type="entry name" value="serpin_crustaceans_chelicerates_insects"/>
    <property type="match status" value="1"/>
</dbReference>
<dbReference type="SMART" id="SM00093">
    <property type="entry name" value="SERPIN"/>
    <property type="match status" value="1"/>
</dbReference>
<accession>A0AAW0XIU2</accession>
<keyword evidence="4" id="KW-0732">Signal</keyword>
<keyword evidence="2" id="KW-0722">Serine protease inhibitor</keyword>
<dbReference type="InterPro" id="IPR036186">
    <property type="entry name" value="Serpin_sf"/>
</dbReference>
<dbReference type="Gene3D" id="2.30.39.10">
    <property type="entry name" value="Alpha-1-antitrypsin, domain 1"/>
    <property type="match status" value="1"/>
</dbReference>
<dbReference type="EMBL" id="JARKIK010000037">
    <property type="protein sequence ID" value="KAK8739422.1"/>
    <property type="molecule type" value="Genomic_DNA"/>
</dbReference>
<proteinExistence type="inferred from homology"/>
<evidence type="ECO:0000256" key="2">
    <source>
        <dbReference type="ARBA" id="ARBA00022900"/>
    </source>
</evidence>
<dbReference type="PROSITE" id="PS00284">
    <property type="entry name" value="SERPIN"/>
    <property type="match status" value="1"/>
</dbReference>
<evidence type="ECO:0000256" key="3">
    <source>
        <dbReference type="RuleBase" id="RU000411"/>
    </source>
</evidence>
<dbReference type="InterPro" id="IPR023796">
    <property type="entry name" value="Serpin_dom"/>
</dbReference>
<dbReference type="PANTHER" id="PTHR11461">
    <property type="entry name" value="SERINE PROTEASE INHIBITOR, SERPIN"/>
    <property type="match status" value="1"/>
</dbReference>
<comment type="caution">
    <text evidence="6">The sequence shown here is derived from an EMBL/GenBank/DDBJ whole genome shotgun (WGS) entry which is preliminary data.</text>
</comment>
<dbReference type="SUPFAM" id="SSF56574">
    <property type="entry name" value="Serpins"/>
    <property type="match status" value="1"/>
</dbReference>
<dbReference type="AlphaFoldDB" id="A0AAW0XIU2"/>